<feature type="compositionally biased region" description="Basic and acidic residues" evidence="1">
    <location>
        <begin position="85"/>
        <end position="96"/>
    </location>
</feature>
<evidence type="ECO:0000313" key="2">
    <source>
        <dbReference type="EMBL" id="KEO99257.1"/>
    </source>
</evidence>
<dbReference type="KEGG" id="elq:Ga0102493_1179"/>
<protein>
    <submittedName>
        <fullName evidence="2">Uncharacterized protein</fullName>
    </submittedName>
</protein>
<gene>
    <name evidence="2" type="ORF">EH32_00065</name>
</gene>
<name>A0A074NN55_9SPHN</name>
<reference evidence="2 3" key="1">
    <citation type="submission" date="2014-04" db="EMBL/GenBank/DDBJ databases">
        <title>A comprehensive comparison of genomes of Erythrobacter spp. Strains.</title>
        <authorList>
            <person name="Zheng Q."/>
        </authorList>
    </citation>
    <scope>NUCLEOTIDE SEQUENCE [LARGE SCALE GENOMIC DNA]</scope>
    <source>
        <strain evidence="2 3">DSM 8509</strain>
    </source>
</reference>
<organism evidence="2 3">
    <name type="scientific">Erythrobacter litoralis</name>
    <dbReference type="NCBI Taxonomy" id="39960"/>
    <lineage>
        <taxon>Bacteria</taxon>
        <taxon>Pseudomonadati</taxon>
        <taxon>Pseudomonadota</taxon>
        <taxon>Alphaproteobacteria</taxon>
        <taxon>Sphingomonadales</taxon>
        <taxon>Erythrobacteraceae</taxon>
        <taxon>Erythrobacter/Porphyrobacter group</taxon>
        <taxon>Erythrobacter</taxon>
    </lineage>
</organism>
<evidence type="ECO:0000256" key="1">
    <source>
        <dbReference type="SAM" id="MobiDB-lite"/>
    </source>
</evidence>
<dbReference type="AlphaFoldDB" id="A0A074NN55"/>
<evidence type="ECO:0000313" key="3">
    <source>
        <dbReference type="Proteomes" id="UP000027866"/>
    </source>
</evidence>
<feature type="region of interest" description="Disordered" evidence="1">
    <location>
        <begin position="65"/>
        <end position="130"/>
    </location>
</feature>
<keyword evidence="3" id="KW-1185">Reference proteome</keyword>
<proteinExistence type="predicted"/>
<dbReference type="PATRIC" id="fig|39960.10.peg.2329"/>
<dbReference type="RefSeq" id="WP_034900467.1">
    <property type="nucleotide sequence ID" value="NZ_CP017057.1"/>
</dbReference>
<feature type="compositionally biased region" description="Low complexity" evidence="1">
    <location>
        <begin position="100"/>
        <end position="114"/>
    </location>
</feature>
<sequence>MSTLAYRAKPNPAALLGALGVPAAFAALLVAGLAVTAVTPEFVPNPIAEPIEDEVVEITPMAELPERPVDPAAPATAPVETVSARPDRHADTRFEFGDTAPIGALPGLGDALPGEIGEIAPPRFPPSPIR</sequence>
<comment type="caution">
    <text evidence="2">The sequence shown here is derived from an EMBL/GenBank/DDBJ whole genome shotgun (WGS) entry which is preliminary data.</text>
</comment>
<dbReference type="EMBL" id="JMIX01000001">
    <property type="protein sequence ID" value="KEO99257.1"/>
    <property type="molecule type" value="Genomic_DNA"/>
</dbReference>
<dbReference type="Proteomes" id="UP000027866">
    <property type="component" value="Unassembled WGS sequence"/>
</dbReference>
<accession>A0A074NN55</accession>
<feature type="compositionally biased region" description="Low complexity" evidence="1">
    <location>
        <begin position="70"/>
        <end position="82"/>
    </location>
</feature>